<dbReference type="AlphaFoldDB" id="A0A9J6B1A4"/>
<keyword evidence="2" id="KW-1185">Reference proteome</keyword>
<accession>A0A9J6B1A4</accession>
<gene>
    <name evidence="1" type="ORF">H5410_002189</name>
</gene>
<comment type="caution">
    <text evidence="1">The sequence shown here is derived from an EMBL/GenBank/DDBJ whole genome shotgun (WGS) entry which is preliminary data.</text>
</comment>
<dbReference type="OrthoDB" id="1306244at2759"/>
<reference evidence="1 2" key="1">
    <citation type="submission" date="2020-09" db="EMBL/GenBank/DDBJ databases">
        <title>De no assembly of potato wild relative species, Solanum commersonii.</title>
        <authorList>
            <person name="Cho K."/>
        </authorList>
    </citation>
    <scope>NUCLEOTIDE SEQUENCE [LARGE SCALE GENOMIC DNA]</scope>
    <source>
        <strain evidence="1">LZ3.2</strain>
        <tissue evidence="1">Leaf</tissue>
    </source>
</reference>
<evidence type="ECO:0000313" key="1">
    <source>
        <dbReference type="EMBL" id="KAG5630472.1"/>
    </source>
</evidence>
<evidence type="ECO:0000313" key="2">
    <source>
        <dbReference type="Proteomes" id="UP000824120"/>
    </source>
</evidence>
<dbReference type="EMBL" id="JACXVP010000001">
    <property type="protein sequence ID" value="KAG5630472.1"/>
    <property type="molecule type" value="Genomic_DNA"/>
</dbReference>
<sequence>MVWTNIDMPPRKEYGASQSMKRDQILQNKEDQLKAWLAPLMSDTTLRWIEAEVPIEKRDLSIAARFWFGFISSTIMPSRMSPFYAILWQPVFKLSYPRGASTWDSLLSRRWP</sequence>
<proteinExistence type="predicted"/>
<name>A0A9J6B1A4_SOLCO</name>
<organism evidence="1 2">
    <name type="scientific">Solanum commersonii</name>
    <name type="common">Commerson's wild potato</name>
    <name type="synonym">Commerson's nightshade</name>
    <dbReference type="NCBI Taxonomy" id="4109"/>
    <lineage>
        <taxon>Eukaryota</taxon>
        <taxon>Viridiplantae</taxon>
        <taxon>Streptophyta</taxon>
        <taxon>Embryophyta</taxon>
        <taxon>Tracheophyta</taxon>
        <taxon>Spermatophyta</taxon>
        <taxon>Magnoliopsida</taxon>
        <taxon>eudicotyledons</taxon>
        <taxon>Gunneridae</taxon>
        <taxon>Pentapetalae</taxon>
        <taxon>asterids</taxon>
        <taxon>lamiids</taxon>
        <taxon>Solanales</taxon>
        <taxon>Solanaceae</taxon>
        <taxon>Solanoideae</taxon>
        <taxon>Solaneae</taxon>
        <taxon>Solanum</taxon>
    </lineage>
</organism>
<protein>
    <submittedName>
        <fullName evidence="1">Uncharacterized protein</fullName>
    </submittedName>
</protein>
<dbReference type="PANTHER" id="PTHR33180">
    <property type="entry name" value="PHOTOSYSTEM II CP43 REACTION CENTER PROTEIN"/>
    <property type="match status" value="1"/>
</dbReference>
<dbReference type="Proteomes" id="UP000824120">
    <property type="component" value="Chromosome 1"/>
</dbReference>
<dbReference type="PANTHER" id="PTHR33180:SF31">
    <property type="entry name" value="POLYPROTEIN PROTEIN"/>
    <property type="match status" value="1"/>
</dbReference>